<dbReference type="GO" id="GO:0006412">
    <property type="term" value="P:translation"/>
    <property type="evidence" value="ECO:0007669"/>
    <property type="project" value="InterPro"/>
</dbReference>
<name>A0A1I6FWV2_9FLAO</name>
<evidence type="ECO:0000313" key="6">
    <source>
        <dbReference type="Proteomes" id="UP000199534"/>
    </source>
</evidence>
<dbReference type="GO" id="GO:0005840">
    <property type="term" value="C:ribosome"/>
    <property type="evidence" value="ECO:0007669"/>
    <property type="project" value="UniProtKB-KW"/>
</dbReference>
<keyword evidence="6" id="KW-1185">Reference proteome</keyword>
<dbReference type="OrthoDB" id="598353at2"/>
<evidence type="ECO:0000256" key="2">
    <source>
        <dbReference type="ARBA" id="ARBA00022980"/>
    </source>
</evidence>
<dbReference type="Proteomes" id="UP000199534">
    <property type="component" value="Unassembled WGS sequence"/>
</dbReference>
<evidence type="ECO:0000256" key="1">
    <source>
        <dbReference type="ARBA" id="ARBA00006640"/>
    </source>
</evidence>
<accession>A0A1I6FWV2</accession>
<dbReference type="EMBL" id="FOYQ01000001">
    <property type="protein sequence ID" value="SFR34277.1"/>
    <property type="molecule type" value="Genomic_DNA"/>
</dbReference>
<protein>
    <recommendedName>
        <fullName evidence="4">Small ribosomal subunit protein bS21</fullName>
    </recommendedName>
</protein>
<dbReference type="STRING" id="400055.SAMN04490243_0806"/>
<dbReference type="GO" id="GO:1990904">
    <property type="term" value="C:ribonucleoprotein complex"/>
    <property type="evidence" value="ECO:0007669"/>
    <property type="project" value="UniProtKB-KW"/>
</dbReference>
<proteinExistence type="inferred from homology"/>
<dbReference type="RefSeq" id="WP_092980869.1">
    <property type="nucleotide sequence ID" value="NZ_FOYQ01000001.1"/>
</dbReference>
<dbReference type="AlphaFoldDB" id="A0A1I6FWV2"/>
<dbReference type="GO" id="GO:0003735">
    <property type="term" value="F:structural constituent of ribosome"/>
    <property type="evidence" value="ECO:0007669"/>
    <property type="project" value="InterPro"/>
</dbReference>
<keyword evidence="2 5" id="KW-0689">Ribosomal protein</keyword>
<reference evidence="5 6" key="1">
    <citation type="submission" date="2016-10" db="EMBL/GenBank/DDBJ databases">
        <authorList>
            <person name="de Groot N.N."/>
        </authorList>
    </citation>
    <scope>NUCLEOTIDE SEQUENCE [LARGE SCALE GENOMIC DNA]</scope>
    <source>
        <strain evidence="5 6">DSM 21019</strain>
    </source>
</reference>
<evidence type="ECO:0000256" key="4">
    <source>
        <dbReference type="ARBA" id="ARBA00035135"/>
    </source>
</evidence>
<dbReference type="InterPro" id="IPR001911">
    <property type="entry name" value="Ribosomal_bS21"/>
</dbReference>
<dbReference type="Pfam" id="PF01165">
    <property type="entry name" value="Ribosomal_S21"/>
    <property type="match status" value="1"/>
</dbReference>
<evidence type="ECO:0000313" key="5">
    <source>
        <dbReference type="EMBL" id="SFR34277.1"/>
    </source>
</evidence>
<comment type="similarity">
    <text evidence="1">Belongs to the bacterial ribosomal protein bS21 family.</text>
</comment>
<evidence type="ECO:0000256" key="3">
    <source>
        <dbReference type="ARBA" id="ARBA00023274"/>
    </source>
</evidence>
<organism evidence="5 6">
    <name type="scientific">Robiginitalea myxolifaciens</name>
    <dbReference type="NCBI Taxonomy" id="400055"/>
    <lineage>
        <taxon>Bacteria</taxon>
        <taxon>Pseudomonadati</taxon>
        <taxon>Bacteroidota</taxon>
        <taxon>Flavobacteriia</taxon>
        <taxon>Flavobacteriales</taxon>
        <taxon>Flavobacteriaceae</taxon>
        <taxon>Robiginitalea</taxon>
    </lineage>
</organism>
<gene>
    <name evidence="5" type="ORF">SAMN04490243_0806</name>
</gene>
<sequence length="64" mass="7875">MLVVKIAPGEQIERALKRYRNKVRKTQQLKRIRSYQEYTKKSTAKREELKKAIYKNEYMRNQEN</sequence>
<keyword evidence="3" id="KW-0687">Ribonucleoprotein</keyword>